<evidence type="ECO:0000313" key="1">
    <source>
        <dbReference type="EMBL" id="CAF3894278.1"/>
    </source>
</evidence>
<evidence type="ECO:0000313" key="2">
    <source>
        <dbReference type="Proteomes" id="UP000663881"/>
    </source>
</evidence>
<sequence length="36" mass="4058">KVTTSTIQLGEFKLRQKKFAEVTVNDIIDCNSSKKS</sequence>
<dbReference type="EMBL" id="CAJOAY010001854">
    <property type="protein sequence ID" value="CAF3894278.1"/>
    <property type="molecule type" value="Genomic_DNA"/>
</dbReference>
<organism evidence="1 2">
    <name type="scientific">Adineta steineri</name>
    <dbReference type="NCBI Taxonomy" id="433720"/>
    <lineage>
        <taxon>Eukaryota</taxon>
        <taxon>Metazoa</taxon>
        <taxon>Spiralia</taxon>
        <taxon>Gnathifera</taxon>
        <taxon>Rotifera</taxon>
        <taxon>Eurotatoria</taxon>
        <taxon>Bdelloidea</taxon>
        <taxon>Adinetida</taxon>
        <taxon>Adinetidae</taxon>
        <taxon>Adineta</taxon>
    </lineage>
</organism>
<name>A0A819H908_9BILA</name>
<dbReference type="Proteomes" id="UP000663881">
    <property type="component" value="Unassembled WGS sequence"/>
</dbReference>
<comment type="caution">
    <text evidence="1">The sequence shown here is derived from an EMBL/GenBank/DDBJ whole genome shotgun (WGS) entry which is preliminary data.</text>
</comment>
<accession>A0A819H908</accession>
<reference evidence="1" key="1">
    <citation type="submission" date="2021-02" db="EMBL/GenBank/DDBJ databases">
        <authorList>
            <person name="Nowell W R."/>
        </authorList>
    </citation>
    <scope>NUCLEOTIDE SEQUENCE</scope>
</reference>
<feature type="non-terminal residue" evidence="1">
    <location>
        <position position="1"/>
    </location>
</feature>
<gene>
    <name evidence="1" type="ORF">OKA104_LOCUS23827</name>
</gene>
<protein>
    <submittedName>
        <fullName evidence="1">Uncharacterized protein</fullName>
    </submittedName>
</protein>
<dbReference type="AlphaFoldDB" id="A0A819H908"/>
<proteinExistence type="predicted"/>